<gene>
    <name evidence="11" type="ORF">HW115_06775</name>
</gene>
<dbReference type="GO" id="GO:0016740">
    <property type="term" value="F:transferase activity"/>
    <property type="evidence" value="ECO:0007669"/>
    <property type="project" value="UniProtKB-KW"/>
</dbReference>
<dbReference type="GO" id="GO:0018104">
    <property type="term" value="P:peptidoglycan-protein cross-linking"/>
    <property type="evidence" value="ECO:0007669"/>
    <property type="project" value="TreeGrafter"/>
</dbReference>
<dbReference type="GO" id="GO:0008360">
    <property type="term" value="P:regulation of cell shape"/>
    <property type="evidence" value="ECO:0007669"/>
    <property type="project" value="UniProtKB-UniRule"/>
</dbReference>
<dbReference type="InterPro" id="IPR005490">
    <property type="entry name" value="LD_TPept_cat_dom"/>
</dbReference>
<comment type="caution">
    <text evidence="11">The sequence shown here is derived from an EMBL/GenBank/DDBJ whole genome shotgun (WGS) entry which is preliminary data.</text>
</comment>
<keyword evidence="9" id="KW-0732">Signal</keyword>
<dbReference type="GO" id="GO:0071555">
    <property type="term" value="P:cell wall organization"/>
    <property type="evidence" value="ECO:0007669"/>
    <property type="project" value="UniProtKB-UniRule"/>
</dbReference>
<dbReference type="PIRSF" id="PIRSF029342">
    <property type="entry name" value="UCP029342_ErfK/YbiS/YcfS/YnhG"/>
    <property type="match status" value="1"/>
</dbReference>
<feature type="active site" description="Proton donor/acceptor" evidence="7">
    <location>
        <position position="118"/>
    </location>
</feature>
<reference evidence="11 12" key="1">
    <citation type="submission" date="2020-07" db="EMBL/GenBank/DDBJ databases">
        <title>Roseicoccus Jingziensis gen. nov., sp. nov., isolated from coastal seawater.</title>
        <authorList>
            <person name="Feng X."/>
        </authorList>
    </citation>
    <scope>NUCLEOTIDE SEQUENCE [LARGE SCALE GENOMIC DNA]</scope>
    <source>
        <strain evidence="11 12">N1E253</strain>
    </source>
</reference>
<evidence type="ECO:0000256" key="8">
    <source>
        <dbReference type="SAM" id="MobiDB-lite"/>
    </source>
</evidence>
<dbReference type="InterPro" id="IPR038063">
    <property type="entry name" value="Transpep_catalytic_dom"/>
</dbReference>
<feature type="region of interest" description="Disordered" evidence="8">
    <location>
        <begin position="308"/>
        <end position="335"/>
    </location>
</feature>
<dbReference type="InterPro" id="IPR050979">
    <property type="entry name" value="LD-transpeptidase"/>
</dbReference>
<dbReference type="AlphaFoldDB" id="A0A851GJM6"/>
<feature type="chain" id="PRO_5032586603" evidence="9">
    <location>
        <begin position="25"/>
        <end position="335"/>
    </location>
</feature>
<comment type="pathway">
    <text evidence="1 7">Cell wall biogenesis; peptidoglycan biosynthesis.</text>
</comment>
<feature type="compositionally biased region" description="Basic and acidic residues" evidence="8">
    <location>
        <begin position="157"/>
        <end position="166"/>
    </location>
</feature>
<evidence type="ECO:0000313" key="11">
    <source>
        <dbReference type="EMBL" id="NWK55307.1"/>
    </source>
</evidence>
<evidence type="ECO:0000259" key="10">
    <source>
        <dbReference type="PROSITE" id="PS52029"/>
    </source>
</evidence>
<feature type="region of interest" description="Disordered" evidence="8">
    <location>
        <begin position="155"/>
        <end position="182"/>
    </location>
</feature>
<keyword evidence="5 7" id="KW-0573">Peptidoglycan synthesis</keyword>
<evidence type="ECO:0000256" key="9">
    <source>
        <dbReference type="SAM" id="SignalP"/>
    </source>
</evidence>
<evidence type="ECO:0000256" key="4">
    <source>
        <dbReference type="ARBA" id="ARBA00022960"/>
    </source>
</evidence>
<dbReference type="EMBL" id="JACBAZ010000002">
    <property type="protein sequence ID" value="NWK55307.1"/>
    <property type="molecule type" value="Genomic_DNA"/>
</dbReference>
<dbReference type="RefSeq" id="WP_178931828.1">
    <property type="nucleotide sequence ID" value="NZ_JACBAZ010000002.1"/>
</dbReference>
<dbReference type="PANTHER" id="PTHR30582:SF2">
    <property type="entry name" value="L,D-TRANSPEPTIDASE YCIB-RELATED"/>
    <property type="match status" value="1"/>
</dbReference>
<comment type="similarity">
    <text evidence="2">Belongs to the YkuD family.</text>
</comment>
<dbReference type="PROSITE" id="PS52029">
    <property type="entry name" value="LD_TPASE"/>
    <property type="match status" value="1"/>
</dbReference>
<sequence length="335" mass="36373">MNRSFLTRIGSIFVLACLIPTLSAAPTPLKPGEFEWHPERSAKGPLLVVVSIDDQMAYVYRNGVQIARSTVSTGREGKETPTGVFTILQRKKKHESNIYKGAKMPYMQRLTWTGIAMHAGQLPGYPASAGCIRLPYAFSQKLYSTTTNGSTVVITQKKSEPSKSEKPASILLATQPKTGEKPEPTGTIVWEPHKSPSGPVNCLLSYTDKTLYVSRNGVIIGQSPVGLFFDTNEAPPEGVFLMLEGESAPEPYLPGVKIHPWSVLSLTGGDAQTDAVARMRGRIRIPHAFRTSVQQIIRPGTILLATNESSTPQTRSSGEMAIMLPEQSEAPAAKP</sequence>
<dbReference type="NCBIfam" id="NF004785">
    <property type="entry name" value="PRK06132.1-2"/>
    <property type="match status" value="1"/>
</dbReference>
<dbReference type="Gene3D" id="2.40.440.10">
    <property type="entry name" value="L,D-transpeptidase catalytic domain-like"/>
    <property type="match status" value="1"/>
</dbReference>
<dbReference type="Pfam" id="PF03734">
    <property type="entry name" value="YkuD"/>
    <property type="match status" value="1"/>
</dbReference>
<keyword evidence="12" id="KW-1185">Reference proteome</keyword>
<dbReference type="PANTHER" id="PTHR30582">
    <property type="entry name" value="L,D-TRANSPEPTIDASE"/>
    <property type="match status" value="1"/>
</dbReference>
<evidence type="ECO:0000256" key="5">
    <source>
        <dbReference type="ARBA" id="ARBA00022984"/>
    </source>
</evidence>
<evidence type="ECO:0000256" key="6">
    <source>
        <dbReference type="ARBA" id="ARBA00023316"/>
    </source>
</evidence>
<dbReference type="InterPro" id="IPR016915">
    <property type="entry name" value="UCP029342"/>
</dbReference>
<feature type="domain" description="L,D-TPase catalytic" evidence="10">
    <location>
        <begin position="46"/>
        <end position="155"/>
    </location>
</feature>
<keyword evidence="6 7" id="KW-0961">Cell wall biogenesis/degradation</keyword>
<dbReference type="SUPFAM" id="SSF141523">
    <property type="entry name" value="L,D-transpeptidase catalytic domain-like"/>
    <property type="match status" value="1"/>
</dbReference>
<evidence type="ECO:0000313" key="12">
    <source>
        <dbReference type="Proteomes" id="UP000557872"/>
    </source>
</evidence>
<evidence type="ECO:0000256" key="2">
    <source>
        <dbReference type="ARBA" id="ARBA00005992"/>
    </source>
</evidence>
<name>A0A851GJM6_9BACT</name>
<dbReference type="CDD" id="cd16913">
    <property type="entry name" value="YkuD_like"/>
    <property type="match status" value="1"/>
</dbReference>
<evidence type="ECO:0000256" key="1">
    <source>
        <dbReference type="ARBA" id="ARBA00004752"/>
    </source>
</evidence>
<feature type="active site" description="Nucleophile" evidence="7">
    <location>
        <position position="131"/>
    </location>
</feature>
<accession>A0A851GJM6</accession>
<keyword evidence="3" id="KW-0808">Transferase</keyword>
<evidence type="ECO:0000256" key="7">
    <source>
        <dbReference type="PROSITE-ProRule" id="PRU01373"/>
    </source>
</evidence>
<dbReference type="UniPathway" id="UPA00219"/>
<dbReference type="Proteomes" id="UP000557872">
    <property type="component" value="Unassembled WGS sequence"/>
</dbReference>
<organism evidence="11 12">
    <name type="scientific">Oceaniferula marina</name>
    <dbReference type="NCBI Taxonomy" id="2748318"/>
    <lineage>
        <taxon>Bacteria</taxon>
        <taxon>Pseudomonadati</taxon>
        <taxon>Verrucomicrobiota</taxon>
        <taxon>Verrucomicrobiia</taxon>
        <taxon>Verrucomicrobiales</taxon>
        <taxon>Verrucomicrobiaceae</taxon>
        <taxon>Oceaniferula</taxon>
    </lineage>
</organism>
<dbReference type="GO" id="GO:0005576">
    <property type="term" value="C:extracellular region"/>
    <property type="evidence" value="ECO:0007669"/>
    <property type="project" value="TreeGrafter"/>
</dbReference>
<feature type="signal peptide" evidence="9">
    <location>
        <begin position="1"/>
        <end position="24"/>
    </location>
</feature>
<evidence type="ECO:0000256" key="3">
    <source>
        <dbReference type="ARBA" id="ARBA00022679"/>
    </source>
</evidence>
<keyword evidence="4 7" id="KW-0133">Cell shape</keyword>
<proteinExistence type="inferred from homology"/>
<dbReference type="GO" id="GO:0071972">
    <property type="term" value="F:peptidoglycan L,D-transpeptidase activity"/>
    <property type="evidence" value="ECO:0007669"/>
    <property type="project" value="TreeGrafter"/>
</dbReference>
<feature type="compositionally biased region" description="Polar residues" evidence="8">
    <location>
        <begin position="308"/>
        <end position="317"/>
    </location>
</feature>
<protein>
    <submittedName>
        <fullName evidence="11">L,D-transpeptidase family protein</fullName>
    </submittedName>
</protein>